<comment type="caution">
    <text evidence="1">The sequence shown here is derived from an EMBL/GenBank/DDBJ whole genome shotgun (WGS) entry which is preliminary data.</text>
</comment>
<keyword evidence="2" id="KW-1185">Reference proteome</keyword>
<accession>A0ABQ9BLV4</accession>
<name>A0ABQ9BLV4_9ROSI</name>
<gene>
    <name evidence="1" type="ORF">OIU77_028602</name>
</gene>
<reference evidence="1" key="2">
    <citation type="journal article" date="2023" name="Int. J. Mol. Sci.">
        <title>De Novo Assembly and Annotation of 11 Diverse Shrub Willow (Salix) Genomes Reveals Novel Gene Organization in Sex-Linked Regions.</title>
        <authorList>
            <person name="Hyden B."/>
            <person name="Feng K."/>
            <person name="Yates T.B."/>
            <person name="Jawdy S."/>
            <person name="Cereghino C."/>
            <person name="Smart L.B."/>
            <person name="Muchero W."/>
        </authorList>
    </citation>
    <scope>NUCLEOTIDE SEQUENCE</scope>
    <source>
        <tissue evidence="1">Shoot tip</tissue>
    </source>
</reference>
<dbReference type="Proteomes" id="UP001141253">
    <property type="component" value="Chromosome 9"/>
</dbReference>
<organism evidence="1 2">
    <name type="scientific">Salix suchowensis</name>
    <dbReference type="NCBI Taxonomy" id="1278906"/>
    <lineage>
        <taxon>Eukaryota</taxon>
        <taxon>Viridiplantae</taxon>
        <taxon>Streptophyta</taxon>
        <taxon>Embryophyta</taxon>
        <taxon>Tracheophyta</taxon>
        <taxon>Spermatophyta</taxon>
        <taxon>Magnoliopsida</taxon>
        <taxon>eudicotyledons</taxon>
        <taxon>Gunneridae</taxon>
        <taxon>Pentapetalae</taxon>
        <taxon>rosids</taxon>
        <taxon>fabids</taxon>
        <taxon>Malpighiales</taxon>
        <taxon>Salicaceae</taxon>
        <taxon>Saliceae</taxon>
        <taxon>Salix</taxon>
    </lineage>
</organism>
<protein>
    <submittedName>
        <fullName evidence="1">Uncharacterized protein</fullName>
    </submittedName>
</protein>
<reference evidence="1" key="1">
    <citation type="submission" date="2022-10" db="EMBL/GenBank/DDBJ databases">
        <authorList>
            <person name="Hyden B.L."/>
            <person name="Feng K."/>
            <person name="Yates T."/>
            <person name="Jawdy S."/>
            <person name="Smart L.B."/>
            <person name="Muchero W."/>
        </authorList>
    </citation>
    <scope>NUCLEOTIDE SEQUENCE</scope>
    <source>
        <tissue evidence="1">Shoot tip</tissue>
    </source>
</reference>
<proteinExistence type="predicted"/>
<evidence type="ECO:0000313" key="1">
    <source>
        <dbReference type="EMBL" id="KAJ6385452.1"/>
    </source>
</evidence>
<evidence type="ECO:0000313" key="2">
    <source>
        <dbReference type="Proteomes" id="UP001141253"/>
    </source>
</evidence>
<dbReference type="EMBL" id="JAPFFI010000008">
    <property type="protein sequence ID" value="KAJ6385452.1"/>
    <property type="molecule type" value="Genomic_DNA"/>
</dbReference>
<sequence length="80" mass="8602">MISTLTDVSLTFFPTVSSRVPTTVYSPSPLTCPWPCCSTCALAVRSTNRANKTPIKVTKPAKGKSFQGCFDATWQSESAP</sequence>